<feature type="transmembrane region" description="Helical" evidence="4">
    <location>
        <begin position="83"/>
        <end position="107"/>
    </location>
</feature>
<comment type="caution">
    <text evidence="6">The sequence shown here is derived from an EMBL/GenBank/DDBJ whole genome shotgun (WGS) entry which is preliminary data.</text>
</comment>
<reference evidence="6 7" key="1">
    <citation type="submission" date="2017-12" db="EMBL/GenBank/DDBJ databases">
        <title>Sequencing, de novo assembly and annotation of complete genome of a new Thraustochytrid species, strain FCC1311.</title>
        <authorList>
            <person name="Sedici K."/>
            <person name="Godart F."/>
            <person name="Aiese Cigliano R."/>
            <person name="Sanseverino W."/>
            <person name="Barakat M."/>
            <person name="Ortet P."/>
            <person name="Marechal E."/>
            <person name="Cagnac O."/>
            <person name="Amato A."/>
        </authorList>
    </citation>
    <scope>NUCLEOTIDE SEQUENCE [LARGE SCALE GENOMIC DNA]</scope>
</reference>
<feature type="region of interest" description="Disordered" evidence="3">
    <location>
        <begin position="364"/>
        <end position="394"/>
    </location>
</feature>
<feature type="compositionally biased region" description="Basic residues" evidence="3">
    <location>
        <begin position="26"/>
        <end position="46"/>
    </location>
</feature>
<keyword evidence="4" id="KW-1133">Transmembrane helix</keyword>
<dbReference type="OrthoDB" id="417078at2759"/>
<keyword evidence="7" id="KW-1185">Reference proteome</keyword>
<dbReference type="SUPFAM" id="SSF69593">
    <property type="entry name" value="Glycerol-3-phosphate (1)-acyltransferase"/>
    <property type="match status" value="1"/>
</dbReference>
<sequence length="394" mass="43757">MGGGETEWLGQLMESAGLATKESKRSSKRRSASKRSSSKRSSKRRSKERDEGSVLALPEFLSEMPEMPEMPDMSVVTKPVGQAFISVWIFIGLGFAFSFIYVLQLTLKKVDDLRSKSDRLPKREKVLLMGKALRRSMAIAIIDLNPFWNITVSADVPLEDLPEAAIYMANHTSYIDPFVLSAAQRPVETKYVGKADLWNIPIAGQALHHSGDMPVHFVKDKKLKRWRTRTGTLDELMSQARDYLEMDVGISVFPEGSVSKTGELLPFKKGFFQLARECDVPIIPVGMWGNQDGWPNTTTSKDSSGGLLLGAADMHVHFGEPISPNGKSLEELMEEVYIAVRDLRNGLPNFNLAPELANVEPEFKQTVQLSPEDLDEAPEDGSDPLGNEERSSAE</sequence>
<evidence type="ECO:0000256" key="3">
    <source>
        <dbReference type="SAM" id="MobiDB-lite"/>
    </source>
</evidence>
<organism evidence="6 7">
    <name type="scientific">Hondaea fermentalgiana</name>
    <dbReference type="NCBI Taxonomy" id="2315210"/>
    <lineage>
        <taxon>Eukaryota</taxon>
        <taxon>Sar</taxon>
        <taxon>Stramenopiles</taxon>
        <taxon>Bigyra</taxon>
        <taxon>Labyrinthulomycetes</taxon>
        <taxon>Thraustochytrida</taxon>
        <taxon>Thraustochytriidae</taxon>
        <taxon>Hondaea</taxon>
    </lineage>
</organism>
<keyword evidence="2 6" id="KW-0012">Acyltransferase</keyword>
<dbReference type="AlphaFoldDB" id="A0A2R5G5T8"/>
<dbReference type="GO" id="GO:0005783">
    <property type="term" value="C:endoplasmic reticulum"/>
    <property type="evidence" value="ECO:0007669"/>
    <property type="project" value="TreeGrafter"/>
</dbReference>
<dbReference type="GO" id="GO:0003841">
    <property type="term" value="F:1-acylglycerol-3-phosphate O-acyltransferase activity"/>
    <property type="evidence" value="ECO:0007669"/>
    <property type="project" value="TreeGrafter"/>
</dbReference>
<evidence type="ECO:0000313" key="6">
    <source>
        <dbReference type="EMBL" id="GBG25709.1"/>
    </source>
</evidence>
<dbReference type="InParanoid" id="A0A2R5G5T8"/>
<evidence type="ECO:0000256" key="4">
    <source>
        <dbReference type="SAM" id="Phobius"/>
    </source>
</evidence>
<keyword evidence="4" id="KW-0812">Transmembrane</keyword>
<dbReference type="Pfam" id="PF01553">
    <property type="entry name" value="Acyltransferase"/>
    <property type="match status" value="1"/>
</dbReference>
<dbReference type="PANTHER" id="PTHR10434">
    <property type="entry name" value="1-ACYL-SN-GLYCEROL-3-PHOSPHATE ACYLTRANSFERASE"/>
    <property type="match status" value="1"/>
</dbReference>
<accession>A0A2R5G5T8</accession>
<dbReference type="CDD" id="cd07989">
    <property type="entry name" value="LPLAT_AGPAT-like"/>
    <property type="match status" value="1"/>
</dbReference>
<keyword evidence="1 6" id="KW-0808">Transferase</keyword>
<dbReference type="InterPro" id="IPR002123">
    <property type="entry name" value="Plipid/glycerol_acylTrfase"/>
</dbReference>
<proteinExistence type="predicted"/>
<gene>
    <name evidence="6" type="ORF">FCC1311_035271</name>
</gene>
<feature type="region of interest" description="Disordered" evidence="3">
    <location>
        <begin position="1"/>
        <end position="53"/>
    </location>
</feature>
<dbReference type="EMBL" id="BEYU01000014">
    <property type="protein sequence ID" value="GBG25709.1"/>
    <property type="molecule type" value="Genomic_DNA"/>
</dbReference>
<dbReference type="GO" id="GO:0006654">
    <property type="term" value="P:phosphatidic acid biosynthetic process"/>
    <property type="evidence" value="ECO:0007669"/>
    <property type="project" value="TreeGrafter"/>
</dbReference>
<feature type="domain" description="Phospholipid/glycerol acyltransferase" evidence="5">
    <location>
        <begin position="165"/>
        <end position="290"/>
    </location>
</feature>
<dbReference type="PANTHER" id="PTHR10434:SF11">
    <property type="entry name" value="1-ACYL-SN-GLYCEROL-3-PHOSPHATE ACYLTRANSFERASE"/>
    <property type="match status" value="1"/>
</dbReference>
<dbReference type="Proteomes" id="UP000241890">
    <property type="component" value="Unassembled WGS sequence"/>
</dbReference>
<name>A0A2R5G5T8_9STRA</name>
<keyword evidence="4" id="KW-0472">Membrane</keyword>
<evidence type="ECO:0000259" key="5">
    <source>
        <dbReference type="SMART" id="SM00563"/>
    </source>
</evidence>
<evidence type="ECO:0000313" key="7">
    <source>
        <dbReference type="Proteomes" id="UP000241890"/>
    </source>
</evidence>
<evidence type="ECO:0000256" key="1">
    <source>
        <dbReference type="ARBA" id="ARBA00022679"/>
    </source>
</evidence>
<feature type="compositionally biased region" description="Acidic residues" evidence="3">
    <location>
        <begin position="372"/>
        <end position="382"/>
    </location>
</feature>
<dbReference type="SMART" id="SM00563">
    <property type="entry name" value="PlsC"/>
    <property type="match status" value="1"/>
</dbReference>
<evidence type="ECO:0000256" key="2">
    <source>
        <dbReference type="ARBA" id="ARBA00023315"/>
    </source>
</evidence>
<protein>
    <submittedName>
        <fullName evidence="6">1-acyl-sn-glycerol-3-phosphate acyltransferase</fullName>
    </submittedName>
</protein>
<dbReference type="FunCoup" id="A0A2R5G5T8">
    <property type="interactions" value="11"/>
</dbReference>